<dbReference type="PROSITE" id="PS00075">
    <property type="entry name" value="DHFR_1"/>
    <property type="match status" value="1"/>
</dbReference>
<keyword evidence="4 8" id="KW-0554">One-carbon metabolism</keyword>
<gene>
    <name evidence="11" type="ORF">SAMN05421644_11332</name>
</gene>
<dbReference type="GO" id="GO:0070401">
    <property type="term" value="F:NADP+ binding"/>
    <property type="evidence" value="ECO:0007669"/>
    <property type="project" value="UniProtKB-ARBA"/>
</dbReference>
<evidence type="ECO:0000259" key="10">
    <source>
        <dbReference type="PROSITE" id="PS51330"/>
    </source>
</evidence>
<dbReference type="GO" id="GO:0046654">
    <property type="term" value="P:tetrahydrofolate biosynthetic process"/>
    <property type="evidence" value="ECO:0007669"/>
    <property type="project" value="UniProtKB-UniPathway"/>
</dbReference>
<dbReference type="GO" id="GO:0004146">
    <property type="term" value="F:dihydrofolate reductase activity"/>
    <property type="evidence" value="ECO:0007669"/>
    <property type="project" value="UniProtKB-EC"/>
</dbReference>
<organism evidence="11 12">
    <name type="scientific">Allochromatium warmingii</name>
    <name type="common">Chromatium warmingii</name>
    <dbReference type="NCBI Taxonomy" id="61595"/>
    <lineage>
        <taxon>Bacteria</taxon>
        <taxon>Pseudomonadati</taxon>
        <taxon>Pseudomonadota</taxon>
        <taxon>Gammaproteobacteria</taxon>
        <taxon>Chromatiales</taxon>
        <taxon>Chromatiaceae</taxon>
        <taxon>Allochromatium</taxon>
    </lineage>
</organism>
<dbReference type="PROSITE" id="PS51330">
    <property type="entry name" value="DHFR_2"/>
    <property type="match status" value="1"/>
</dbReference>
<comment type="similarity">
    <text evidence="2 8 9">Belongs to the dihydrofolate reductase family.</text>
</comment>
<evidence type="ECO:0000256" key="1">
    <source>
        <dbReference type="ARBA" id="ARBA00004903"/>
    </source>
</evidence>
<dbReference type="PANTHER" id="PTHR48069:SF3">
    <property type="entry name" value="DIHYDROFOLATE REDUCTASE"/>
    <property type="match status" value="1"/>
</dbReference>
<feature type="domain" description="DHFR" evidence="10">
    <location>
        <begin position="5"/>
        <end position="162"/>
    </location>
</feature>
<proteinExistence type="inferred from homology"/>
<dbReference type="PIRSF" id="PIRSF000194">
    <property type="entry name" value="DHFR"/>
    <property type="match status" value="1"/>
</dbReference>
<dbReference type="Proteomes" id="UP000198672">
    <property type="component" value="Unassembled WGS sequence"/>
</dbReference>
<accession>A0A1H3EI64</accession>
<dbReference type="InterPro" id="IPR001796">
    <property type="entry name" value="DHFR_dom"/>
</dbReference>
<protein>
    <recommendedName>
        <fullName evidence="3 8">Dihydrofolate reductase</fullName>
        <ecNumber evidence="3 8">1.5.1.3</ecNumber>
    </recommendedName>
</protein>
<reference evidence="12" key="1">
    <citation type="submission" date="2016-10" db="EMBL/GenBank/DDBJ databases">
        <authorList>
            <person name="Varghese N."/>
            <person name="Submissions S."/>
        </authorList>
    </citation>
    <scope>NUCLEOTIDE SEQUENCE [LARGE SCALE GENOMIC DNA]</scope>
    <source>
        <strain evidence="12">DSM 173</strain>
    </source>
</reference>
<evidence type="ECO:0000256" key="5">
    <source>
        <dbReference type="ARBA" id="ARBA00022857"/>
    </source>
</evidence>
<dbReference type="EMBL" id="FNOW01000013">
    <property type="protein sequence ID" value="SDX78463.1"/>
    <property type="molecule type" value="Genomic_DNA"/>
</dbReference>
<dbReference type="GO" id="GO:0046655">
    <property type="term" value="P:folic acid metabolic process"/>
    <property type="evidence" value="ECO:0007669"/>
    <property type="project" value="TreeGrafter"/>
</dbReference>
<evidence type="ECO:0000313" key="11">
    <source>
        <dbReference type="EMBL" id="SDX78463.1"/>
    </source>
</evidence>
<comment type="function">
    <text evidence="7 8">Key enzyme in folate metabolism. Catalyzes an essential reaction for de novo glycine and purine synthesis, and for DNA precursor synthesis.</text>
</comment>
<evidence type="ECO:0000313" key="12">
    <source>
        <dbReference type="Proteomes" id="UP000198672"/>
    </source>
</evidence>
<dbReference type="GO" id="GO:0046452">
    <property type="term" value="P:dihydrofolate metabolic process"/>
    <property type="evidence" value="ECO:0007669"/>
    <property type="project" value="TreeGrafter"/>
</dbReference>
<keyword evidence="5 8" id="KW-0521">NADP</keyword>
<dbReference type="CDD" id="cd00209">
    <property type="entry name" value="DHFR"/>
    <property type="match status" value="1"/>
</dbReference>
<dbReference type="Pfam" id="PF00186">
    <property type="entry name" value="DHFR_1"/>
    <property type="match status" value="1"/>
</dbReference>
<dbReference type="EC" id="1.5.1.3" evidence="3 8"/>
<dbReference type="AlphaFoldDB" id="A0A1H3EI64"/>
<sequence>MKQPQLALVAALDRARVIGRDKQLPWHLPADLAQFKALTLDKPILMGRRTWESLPGLLPRRRHLVISRDPHYQADGCDVFNSLDAALAAVAGAEVMVIGGASLYAQTLPLAKRLYLTLVQTTVAGDTYFPEWNPADWREIKCVDYPADARNAFAMRFVELEREESGQRLAGSW</sequence>
<keyword evidence="6 8" id="KW-0560">Oxidoreductase</keyword>
<evidence type="ECO:0000256" key="4">
    <source>
        <dbReference type="ARBA" id="ARBA00022563"/>
    </source>
</evidence>
<evidence type="ECO:0000256" key="8">
    <source>
        <dbReference type="PIRNR" id="PIRNR000194"/>
    </source>
</evidence>
<dbReference type="STRING" id="61595.SAMN05421644_11332"/>
<evidence type="ECO:0000256" key="9">
    <source>
        <dbReference type="RuleBase" id="RU004474"/>
    </source>
</evidence>
<dbReference type="GO" id="GO:0005829">
    <property type="term" value="C:cytosol"/>
    <property type="evidence" value="ECO:0007669"/>
    <property type="project" value="TreeGrafter"/>
</dbReference>
<evidence type="ECO:0000256" key="7">
    <source>
        <dbReference type="ARBA" id="ARBA00025067"/>
    </source>
</evidence>
<dbReference type="InterPro" id="IPR012259">
    <property type="entry name" value="DHFR"/>
</dbReference>
<evidence type="ECO:0000256" key="3">
    <source>
        <dbReference type="ARBA" id="ARBA00012856"/>
    </source>
</evidence>
<dbReference type="GO" id="GO:0006730">
    <property type="term" value="P:one-carbon metabolic process"/>
    <property type="evidence" value="ECO:0007669"/>
    <property type="project" value="UniProtKB-KW"/>
</dbReference>
<evidence type="ECO:0000256" key="6">
    <source>
        <dbReference type="ARBA" id="ARBA00023002"/>
    </source>
</evidence>
<dbReference type="Gene3D" id="3.40.430.10">
    <property type="entry name" value="Dihydrofolate Reductase, subunit A"/>
    <property type="match status" value="1"/>
</dbReference>
<evidence type="ECO:0000256" key="2">
    <source>
        <dbReference type="ARBA" id="ARBA00009539"/>
    </source>
</evidence>
<dbReference type="PANTHER" id="PTHR48069">
    <property type="entry name" value="DIHYDROFOLATE REDUCTASE"/>
    <property type="match status" value="1"/>
</dbReference>
<comment type="catalytic activity">
    <reaction evidence="8">
        <text>(6S)-5,6,7,8-tetrahydrofolate + NADP(+) = 7,8-dihydrofolate + NADPH + H(+)</text>
        <dbReference type="Rhea" id="RHEA:15009"/>
        <dbReference type="ChEBI" id="CHEBI:15378"/>
        <dbReference type="ChEBI" id="CHEBI:57451"/>
        <dbReference type="ChEBI" id="CHEBI:57453"/>
        <dbReference type="ChEBI" id="CHEBI:57783"/>
        <dbReference type="ChEBI" id="CHEBI:58349"/>
        <dbReference type="EC" id="1.5.1.3"/>
    </reaction>
</comment>
<dbReference type="InterPro" id="IPR024072">
    <property type="entry name" value="DHFR-like_dom_sf"/>
</dbReference>
<comment type="pathway">
    <text evidence="1 8">Cofactor biosynthesis; tetrahydrofolate biosynthesis; 5,6,7,8-tetrahydrofolate from 7,8-dihydrofolate: step 1/1.</text>
</comment>
<dbReference type="FunFam" id="3.40.430.10:FF:000001">
    <property type="entry name" value="Dihydrofolate reductase"/>
    <property type="match status" value="1"/>
</dbReference>
<keyword evidence="12" id="KW-1185">Reference proteome</keyword>
<dbReference type="OrthoDB" id="9804315at2"/>
<dbReference type="PRINTS" id="PR00070">
    <property type="entry name" value="DHFR"/>
</dbReference>
<dbReference type="UniPathway" id="UPA00077">
    <property type="reaction ID" value="UER00158"/>
</dbReference>
<name>A0A1H3EI64_ALLWA</name>
<dbReference type="RefSeq" id="WP_091332975.1">
    <property type="nucleotide sequence ID" value="NZ_FNOW01000013.1"/>
</dbReference>
<dbReference type="InterPro" id="IPR017925">
    <property type="entry name" value="DHFR_CS"/>
</dbReference>
<dbReference type="SUPFAM" id="SSF53597">
    <property type="entry name" value="Dihydrofolate reductase-like"/>
    <property type="match status" value="1"/>
</dbReference>